<evidence type="ECO:0000313" key="1">
    <source>
        <dbReference type="Proteomes" id="UP000887578"/>
    </source>
</evidence>
<evidence type="ECO:0000313" key="2">
    <source>
        <dbReference type="WBParaSite" id="PDA_v2.g17081.t1"/>
    </source>
</evidence>
<sequence>MTSTKINKQPDADSHCMVYAFTNCEAIFLHGKPEYLVPFEILKENERFQHILANRENDSYIWPPTEQEYFKTRY</sequence>
<proteinExistence type="predicted"/>
<organism evidence="1 2">
    <name type="scientific">Panagrolaimus davidi</name>
    <dbReference type="NCBI Taxonomy" id="227884"/>
    <lineage>
        <taxon>Eukaryota</taxon>
        <taxon>Metazoa</taxon>
        <taxon>Ecdysozoa</taxon>
        <taxon>Nematoda</taxon>
        <taxon>Chromadorea</taxon>
        <taxon>Rhabditida</taxon>
        <taxon>Tylenchina</taxon>
        <taxon>Panagrolaimomorpha</taxon>
        <taxon>Panagrolaimoidea</taxon>
        <taxon>Panagrolaimidae</taxon>
        <taxon>Panagrolaimus</taxon>
    </lineage>
</organism>
<reference evidence="2" key="1">
    <citation type="submission" date="2022-11" db="UniProtKB">
        <authorList>
            <consortium name="WormBaseParasite"/>
        </authorList>
    </citation>
    <scope>IDENTIFICATION</scope>
</reference>
<name>A0A914PGZ6_9BILA</name>
<dbReference type="AlphaFoldDB" id="A0A914PGZ6"/>
<dbReference type="WBParaSite" id="PDA_v2.g17081.t1">
    <property type="protein sequence ID" value="PDA_v2.g17081.t1"/>
    <property type="gene ID" value="PDA_v2.g17081"/>
</dbReference>
<dbReference type="Proteomes" id="UP000887578">
    <property type="component" value="Unplaced"/>
</dbReference>
<accession>A0A914PGZ6</accession>
<keyword evidence="1" id="KW-1185">Reference proteome</keyword>
<protein>
    <submittedName>
        <fullName evidence="2">Uncharacterized protein</fullName>
    </submittedName>
</protein>